<name>A0A8S3R5D5_MYTED</name>
<dbReference type="Gene3D" id="2.120.10.30">
    <property type="entry name" value="TolB, C-terminal domain"/>
    <property type="match status" value="1"/>
</dbReference>
<dbReference type="EMBL" id="CAJPWZ010000888">
    <property type="protein sequence ID" value="CAG2202411.1"/>
    <property type="molecule type" value="Genomic_DNA"/>
</dbReference>
<gene>
    <name evidence="1" type="ORF">MEDL_16982</name>
</gene>
<dbReference type="Proteomes" id="UP000683360">
    <property type="component" value="Unassembled WGS sequence"/>
</dbReference>
<evidence type="ECO:0000313" key="2">
    <source>
        <dbReference type="Proteomes" id="UP000683360"/>
    </source>
</evidence>
<reference evidence="1" key="1">
    <citation type="submission" date="2021-03" db="EMBL/GenBank/DDBJ databases">
        <authorList>
            <person name="Bekaert M."/>
        </authorList>
    </citation>
    <scope>NUCLEOTIDE SEQUENCE</scope>
</reference>
<protein>
    <submittedName>
        <fullName evidence="1">Uncharacterized protein</fullName>
    </submittedName>
</protein>
<dbReference type="InterPro" id="IPR011042">
    <property type="entry name" value="6-blade_b-propeller_TolB-like"/>
</dbReference>
<dbReference type="SUPFAM" id="SSF101898">
    <property type="entry name" value="NHL repeat"/>
    <property type="match status" value="1"/>
</dbReference>
<comment type="caution">
    <text evidence="1">The sequence shown here is derived from an EMBL/GenBank/DDBJ whole genome shotgun (WGS) entry which is preliminary data.</text>
</comment>
<organism evidence="1 2">
    <name type="scientific">Mytilus edulis</name>
    <name type="common">Blue mussel</name>
    <dbReference type="NCBI Taxonomy" id="6550"/>
    <lineage>
        <taxon>Eukaryota</taxon>
        <taxon>Metazoa</taxon>
        <taxon>Spiralia</taxon>
        <taxon>Lophotrochozoa</taxon>
        <taxon>Mollusca</taxon>
        <taxon>Bivalvia</taxon>
        <taxon>Autobranchia</taxon>
        <taxon>Pteriomorphia</taxon>
        <taxon>Mytilida</taxon>
        <taxon>Mytiloidea</taxon>
        <taxon>Mytilidae</taxon>
        <taxon>Mytilinae</taxon>
        <taxon>Mytilus</taxon>
    </lineage>
</organism>
<dbReference type="OrthoDB" id="10318091at2759"/>
<sequence>MRSKIDGDIMVQLEEKLSFLQSKKESDDRDFKKLRADILRKEQTLSEIFRKYFEQLLSTVDIARMNNETDLKELDGTLKLSKKDLLCHKSNIDDIINSNDPSKVLSKEVDKLQCKLDQIELNSTPSSSAIVKFLESTIQPDVSKLVGFLVSASVKNTYCVDHYVCSITVQDNNSLWLYYGSYEGIRHVDPKKHMSVIDEFRDINAIEIAAGKSNCLFYTTGNQVQMLSSDKKTKVLHNFSPHQPTTLLVTEDDIVAKLVVLEITGKTKLTYENDRNGKPLFIYHFPRSITSTESGGLCFIDCLSIDDYLGRIVMFSENQFIQWTYDGNPSINTTEKPFSAVEVLATKSENVIVSDKFTNTLHILSKHGDMLSIMNLCHVGIEKPGVMAIDKSGYLWVAVHGQLLYRLELSGM</sequence>
<proteinExistence type="predicted"/>
<accession>A0A8S3R5D5</accession>
<evidence type="ECO:0000313" key="1">
    <source>
        <dbReference type="EMBL" id="CAG2202411.1"/>
    </source>
</evidence>
<keyword evidence="2" id="KW-1185">Reference proteome</keyword>
<dbReference type="AlphaFoldDB" id="A0A8S3R5D5"/>